<dbReference type="Proteomes" id="UP001271890">
    <property type="component" value="Unassembled WGS sequence"/>
</dbReference>
<dbReference type="NCBIfam" id="NF003718">
    <property type="entry name" value="PRK05329.1-1"/>
    <property type="match status" value="1"/>
</dbReference>
<dbReference type="SUPFAM" id="SSF51905">
    <property type="entry name" value="FAD/NAD(P)-binding domain"/>
    <property type="match status" value="1"/>
</dbReference>
<comment type="similarity">
    <text evidence="1">Belongs to the carotenoid/retinoid oxidoreductase family.</text>
</comment>
<evidence type="ECO:0000256" key="6">
    <source>
        <dbReference type="SAM" id="MobiDB-lite"/>
    </source>
</evidence>
<dbReference type="GO" id="GO:0004368">
    <property type="term" value="F:glycerol-3-phosphate dehydrogenase (quinone) activity"/>
    <property type="evidence" value="ECO:0007669"/>
    <property type="project" value="UniProtKB-EC"/>
</dbReference>
<comment type="function">
    <text evidence="5">Conversion of glycerol 3-phosphate to dihydroxyacetone. Uses fumarate or nitrate as electron acceptor.</text>
</comment>
<dbReference type="PANTHER" id="PTHR43734:SF7">
    <property type="entry name" value="4,4'-DIAPONEUROSPORENE OXYGENASE"/>
    <property type="match status" value="1"/>
</dbReference>
<evidence type="ECO:0000259" key="7">
    <source>
        <dbReference type="Pfam" id="PF00890"/>
    </source>
</evidence>
<dbReference type="Gene3D" id="3.50.50.60">
    <property type="entry name" value="FAD/NAD(P)-binding domain"/>
    <property type="match status" value="1"/>
</dbReference>
<evidence type="ECO:0000256" key="3">
    <source>
        <dbReference type="ARBA" id="ARBA00022643"/>
    </source>
</evidence>
<gene>
    <name evidence="5 8" type="primary">glpB</name>
    <name evidence="8" type="ORF">FE392_19035</name>
</gene>
<comment type="similarity">
    <text evidence="5">Belongs to the anaerobic G-3-P dehydrogenase subunit B family.</text>
</comment>
<comment type="subunit">
    <text evidence="5">Composed of a catalytic GlpA/B dimer and of membrane bound GlpC.</text>
</comment>
<dbReference type="InterPro" id="IPR036188">
    <property type="entry name" value="FAD/NAD-bd_sf"/>
</dbReference>
<keyword evidence="9" id="KW-1185">Reference proteome</keyword>
<evidence type="ECO:0000256" key="1">
    <source>
        <dbReference type="ARBA" id="ARBA00006046"/>
    </source>
</evidence>
<feature type="domain" description="FAD-dependent oxidoreductase 2 FAD-binding" evidence="7">
    <location>
        <begin position="4"/>
        <end position="402"/>
    </location>
</feature>
<dbReference type="NCBIfam" id="NF003719">
    <property type="entry name" value="PRK05329.1-2"/>
    <property type="match status" value="1"/>
</dbReference>
<evidence type="ECO:0000256" key="4">
    <source>
        <dbReference type="ARBA" id="ARBA00023002"/>
    </source>
</evidence>
<evidence type="ECO:0000256" key="2">
    <source>
        <dbReference type="ARBA" id="ARBA00022630"/>
    </source>
</evidence>
<dbReference type="NCBIfam" id="TIGR03378">
    <property type="entry name" value="glycerol3P_GlpB"/>
    <property type="match status" value="1"/>
</dbReference>
<keyword evidence="3 5" id="KW-0288">FMN</keyword>
<dbReference type="HAMAP" id="MF_00753">
    <property type="entry name" value="Glycerol3P_GlpB"/>
    <property type="match status" value="1"/>
</dbReference>
<evidence type="ECO:0000256" key="5">
    <source>
        <dbReference type="HAMAP-Rule" id="MF_00753"/>
    </source>
</evidence>
<feature type="compositionally biased region" description="Basic and acidic residues" evidence="6">
    <location>
        <begin position="444"/>
        <end position="456"/>
    </location>
</feature>
<reference evidence="9" key="1">
    <citation type="journal article" date="2024" name="Toxins">
        <title>Genome Sequence Analysis of Native Xenorhabdus Strains Isolated from Entomopathogenic Nematodes in Argentina.</title>
        <authorList>
            <person name="Palma L."/>
            <person name="Frizzo L."/>
            <person name="Kaiser S."/>
            <person name="Berry C."/>
            <person name="Caballero P."/>
            <person name="Bode H.B."/>
            <person name="Del Valle E.E."/>
        </authorList>
    </citation>
    <scope>NUCLEOTIDE SEQUENCE [LARGE SCALE GENOMIC DNA]</scope>
    <source>
        <strain evidence="9">12</strain>
    </source>
</reference>
<dbReference type="Pfam" id="PF00890">
    <property type="entry name" value="FAD_binding_2"/>
    <property type="match status" value="1"/>
</dbReference>
<dbReference type="EMBL" id="VCDN01000131">
    <property type="protein sequence ID" value="MDX7989363.1"/>
    <property type="molecule type" value="Genomic_DNA"/>
</dbReference>
<dbReference type="NCBIfam" id="NF003721">
    <property type="entry name" value="PRK05329.1-4"/>
    <property type="match status" value="1"/>
</dbReference>
<name>A0ABU4SEX8_9GAMM</name>
<dbReference type="EC" id="1.1.5.3" evidence="5"/>
<dbReference type="PIRSF" id="PIRSF000141">
    <property type="entry name" value="Anaerobic_G3P_dh"/>
    <property type="match status" value="1"/>
</dbReference>
<comment type="catalytic activity">
    <reaction evidence="5">
        <text>a quinone + sn-glycerol 3-phosphate = dihydroxyacetone phosphate + a quinol</text>
        <dbReference type="Rhea" id="RHEA:18977"/>
        <dbReference type="ChEBI" id="CHEBI:24646"/>
        <dbReference type="ChEBI" id="CHEBI:57597"/>
        <dbReference type="ChEBI" id="CHEBI:57642"/>
        <dbReference type="ChEBI" id="CHEBI:132124"/>
        <dbReference type="EC" id="1.1.5.3"/>
    </reaction>
</comment>
<dbReference type="InterPro" id="IPR003953">
    <property type="entry name" value="FAD-dep_OxRdtase_2_FAD-bd"/>
</dbReference>
<dbReference type="NCBIfam" id="NF003720">
    <property type="entry name" value="PRK05329.1-3"/>
    <property type="match status" value="1"/>
</dbReference>
<accession>A0ABU4SEX8</accession>
<evidence type="ECO:0000313" key="8">
    <source>
        <dbReference type="EMBL" id="MDX7989363.1"/>
    </source>
</evidence>
<sequence length="456" mass="49495">MKFDVVIIGSGLAGLTCGIRLAEAGKSCAIISAGQSALHFSSGSMDLLSHLPDGREVLHPLTALAELAKQAPAHPYSRIGGKNIASLVYQAENLLKKSGLKIKGSASQNHCRITPIGRQRMTWLSPACVPTCELERPLSWENVAVIGIEGFLDFQPKIVASALRRQGMKAQAQEIHLPCLDRLRDNPSEFRAVNIARILDLPEHLSLLAEEISLRSKGHDAIFLPACIGLESGDVIENLQMQVGKPIYLLPTLPSLLGIRINQAMCDTFRQLGGIMMAGDRVNGVEMENNRIAHIYTRNHGDMPLRAANVVLATGSFFNNGLKTEFNRVYEPLLDLDLLENPEHGQWSRQNFFSPQPYLKFGVQTDASLRPQKAGSVIENLYAAGAVLGGYDPLAEGCGAGVSVLSALFVAEQIIAEQVMSKSLLSAQTLSTQTVPEPIAPERIAPEKTESRGIRQ</sequence>
<proteinExistence type="inferred from homology"/>
<dbReference type="InterPro" id="IPR009158">
    <property type="entry name" value="G3P_DH_GlpB_su"/>
</dbReference>
<keyword evidence="4 5" id="KW-0560">Oxidoreductase</keyword>
<comment type="caution">
    <text evidence="8">The sequence shown here is derived from an EMBL/GenBank/DDBJ whole genome shotgun (WGS) entry which is preliminary data.</text>
</comment>
<protein>
    <recommendedName>
        <fullName evidence="5">Anaerobic glycerol-3-phosphate dehydrogenase subunit B</fullName>
        <shortName evidence="5">Anaerobic G-3-P dehydrogenase subunit B</shortName>
        <shortName evidence="5">Anaerobic G3Pdhase B</shortName>
        <ecNumber evidence="5">1.1.5.3</ecNumber>
    </recommendedName>
</protein>
<feature type="region of interest" description="Disordered" evidence="6">
    <location>
        <begin position="436"/>
        <end position="456"/>
    </location>
</feature>
<comment type="pathway">
    <text evidence="5">Polyol metabolism; glycerol degradation via glycerol kinase pathway; glycerone phosphate from sn-glycerol 3-phosphate (anaerobic route): step 1/1.</text>
</comment>
<organism evidence="8 9">
    <name type="scientific">Xenorhabdus santafensis</name>
    <dbReference type="NCBI Taxonomy" id="2582833"/>
    <lineage>
        <taxon>Bacteria</taxon>
        <taxon>Pseudomonadati</taxon>
        <taxon>Pseudomonadota</taxon>
        <taxon>Gammaproteobacteria</taxon>
        <taxon>Enterobacterales</taxon>
        <taxon>Morganellaceae</taxon>
        <taxon>Xenorhabdus</taxon>
    </lineage>
</organism>
<keyword evidence="2 5" id="KW-0285">Flavoprotein</keyword>
<dbReference type="PANTHER" id="PTHR43734">
    <property type="entry name" value="PHYTOENE DESATURASE"/>
    <property type="match status" value="1"/>
</dbReference>
<comment type="cofactor">
    <cofactor evidence="5">
        <name>FMN</name>
        <dbReference type="ChEBI" id="CHEBI:58210"/>
    </cofactor>
</comment>
<evidence type="ECO:0000313" key="9">
    <source>
        <dbReference type="Proteomes" id="UP001271890"/>
    </source>
</evidence>